<evidence type="ECO:0000256" key="6">
    <source>
        <dbReference type="ARBA" id="ARBA00023077"/>
    </source>
</evidence>
<dbReference type="InterPro" id="IPR012910">
    <property type="entry name" value="Plug_dom"/>
</dbReference>
<evidence type="ECO:0000256" key="2">
    <source>
        <dbReference type="ARBA" id="ARBA00022448"/>
    </source>
</evidence>
<sequence length="872" mass="95275">MKKTTHFLMLTIALLFSAVVMAQSTISGTIVEAGSNIPLPGANVIEKGTSNGVTTDFDGNFTITTKSSSGEVVMSYIGYNSKTVAFTGDMTLGNVTLESSQVGLEEIQIIASVAVDRKTPVAVSTVKAADIELKLGTQEFPEILKSTPGIYATKQGGGYGDARVNIRGFSSENVAVMINGIPVNDMENGRVFWSNWAGLGDVTSQMQVQRGLGASKIAVPSIGGTINVITKTTDTEAGGNFITSVANDGYFKYGLTYSTGLMDNGFAATVSAAKTEGDGYVDGTEFTGFNYFINISKEINDSHKLSFTAFGAKQQHGQRQNRQLIETFRKSDRGRKFNADWGYKNGQLTFQEDNFYHKPQISLNHYWTLSENTSINTSAYVSFGTGGGGGTRGDTSKFVFNADGSSDYRTGLFGPLNFDRISEENEALGANGSETILRASRNDHNWYGVLSTLKTNLSDDLVLLGGVDLRSYTGIHFQEVTDLLGGQYFLDDNNENNPNNPARVGDKINYNNDGKVGWFGLFGQLEYDVNDNFNTYLALAASNTSYRRIDYFNYLDSDPLQETDRYNFFGYSVKGGGNYRIGINHNVFVNLGYFERAADFDAVFLNFSNDNINADAENEKITSFELGYGFRGEKFSANLNLYRTTWNDRTETATFQQPDGTRATANILGVNAIHQGVELDFRFKATDKLTITGQASLGDWTWDNNVENVRIFDEEQNEIADSPFNLHIAGLKVGDAAQTTAALGLNYQLSQDTRFIVDYNYFADNYADFDPSDRGVTSSNPDPAAAAAEIAAELATDPIQPWKMPDFGLFDVALTHGFKFGPFDATLTGRVNNVFDTEYISDAQDGSGSATDTALVYFGFGRTFSVGAKLNF</sequence>
<dbReference type="SUPFAM" id="SSF56935">
    <property type="entry name" value="Porins"/>
    <property type="match status" value="1"/>
</dbReference>
<comment type="similarity">
    <text evidence="9 10">Belongs to the TonB-dependent receptor family.</text>
</comment>
<evidence type="ECO:0000313" key="14">
    <source>
        <dbReference type="EMBL" id="GAA4889890.1"/>
    </source>
</evidence>
<dbReference type="PANTHER" id="PTHR30069">
    <property type="entry name" value="TONB-DEPENDENT OUTER MEMBRANE RECEPTOR"/>
    <property type="match status" value="1"/>
</dbReference>
<evidence type="ECO:0000256" key="10">
    <source>
        <dbReference type="RuleBase" id="RU003357"/>
    </source>
</evidence>
<dbReference type="RefSeq" id="WP_345273189.1">
    <property type="nucleotide sequence ID" value="NZ_BAABJH010000001.1"/>
</dbReference>
<dbReference type="Pfam" id="PF07715">
    <property type="entry name" value="Plug"/>
    <property type="match status" value="1"/>
</dbReference>
<organism evidence="14 15">
    <name type="scientific">Flaviramulus aquimarinus</name>
    <dbReference type="NCBI Taxonomy" id="1170456"/>
    <lineage>
        <taxon>Bacteria</taxon>
        <taxon>Pseudomonadati</taxon>
        <taxon>Bacteroidota</taxon>
        <taxon>Flavobacteriia</taxon>
        <taxon>Flavobacteriales</taxon>
        <taxon>Flavobacteriaceae</taxon>
        <taxon>Flaviramulus</taxon>
    </lineage>
</organism>
<keyword evidence="4 9" id="KW-0812">Transmembrane</keyword>
<evidence type="ECO:0000256" key="7">
    <source>
        <dbReference type="ARBA" id="ARBA00023136"/>
    </source>
</evidence>
<dbReference type="Proteomes" id="UP001500433">
    <property type="component" value="Unassembled WGS sequence"/>
</dbReference>
<evidence type="ECO:0000256" key="3">
    <source>
        <dbReference type="ARBA" id="ARBA00022452"/>
    </source>
</evidence>
<keyword evidence="3 9" id="KW-1134">Transmembrane beta strand</keyword>
<dbReference type="InterPro" id="IPR010917">
    <property type="entry name" value="TonB_rcpt_CS"/>
</dbReference>
<evidence type="ECO:0000256" key="1">
    <source>
        <dbReference type="ARBA" id="ARBA00004571"/>
    </source>
</evidence>
<protein>
    <submittedName>
        <fullName evidence="14">TonB-dependent receptor</fullName>
    </submittedName>
</protein>
<evidence type="ECO:0000313" key="15">
    <source>
        <dbReference type="Proteomes" id="UP001500433"/>
    </source>
</evidence>
<keyword evidence="2 9" id="KW-0813">Transport</keyword>
<keyword evidence="6 10" id="KW-0798">TonB box</keyword>
<dbReference type="PANTHER" id="PTHR30069:SF50">
    <property type="entry name" value="TONB-DEPENDENT RECEPTOR HI_1217-RELATED"/>
    <property type="match status" value="1"/>
</dbReference>
<dbReference type="Gene3D" id="2.170.130.10">
    <property type="entry name" value="TonB-dependent receptor, plug domain"/>
    <property type="match status" value="1"/>
</dbReference>
<evidence type="ECO:0000259" key="13">
    <source>
        <dbReference type="Pfam" id="PF07715"/>
    </source>
</evidence>
<keyword evidence="8 9" id="KW-0998">Cell outer membrane</keyword>
<evidence type="ECO:0000256" key="11">
    <source>
        <dbReference type="SAM" id="SignalP"/>
    </source>
</evidence>
<evidence type="ECO:0000256" key="5">
    <source>
        <dbReference type="ARBA" id="ARBA00022729"/>
    </source>
</evidence>
<comment type="subcellular location">
    <subcellularLocation>
        <location evidence="1 9">Cell outer membrane</location>
        <topology evidence="1 9">Multi-pass membrane protein</topology>
    </subcellularLocation>
</comment>
<proteinExistence type="inferred from homology"/>
<feature type="domain" description="TonB-dependent receptor-like beta-barrel" evidence="12">
    <location>
        <begin position="325"/>
        <end position="834"/>
    </location>
</feature>
<accession>A0ABP9EYI7</accession>
<dbReference type="InterPro" id="IPR039426">
    <property type="entry name" value="TonB-dep_rcpt-like"/>
</dbReference>
<dbReference type="Gene3D" id="2.40.170.20">
    <property type="entry name" value="TonB-dependent receptor, beta-barrel domain"/>
    <property type="match status" value="1"/>
</dbReference>
<evidence type="ECO:0000256" key="9">
    <source>
        <dbReference type="PROSITE-ProRule" id="PRU01360"/>
    </source>
</evidence>
<dbReference type="InterPro" id="IPR036942">
    <property type="entry name" value="Beta-barrel_TonB_sf"/>
</dbReference>
<feature type="chain" id="PRO_5046930120" evidence="11">
    <location>
        <begin position="23"/>
        <end position="872"/>
    </location>
</feature>
<dbReference type="InterPro" id="IPR037066">
    <property type="entry name" value="Plug_dom_sf"/>
</dbReference>
<name>A0ABP9EYI7_9FLAO</name>
<dbReference type="PROSITE" id="PS52016">
    <property type="entry name" value="TONB_DEPENDENT_REC_3"/>
    <property type="match status" value="1"/>
</dbReference>
<evidence type="ECO:0000256" key="4">
    <source>
        <dbReference type="ARBA" id="ARBA00022692"/>
    </source>
</evidence>
<dbReference type="Pfam" id="PF00593">
    <property type="entry name" value="TonB_dep_Rec_b-barrel"/>
    <property type="match status" value="1"/>
</dbReference>
<dbReference type="EMBL" id="BAABJH010000001">
    <property type="protein sequence ID" value="GAA4889890.1"/>
    <property type="molecule type" value="Genomic_DNA"/>
</dbReference>
<keyword evidence="5 11" id="KW-0732">Signal</keyword>
<dbReference type="Gene3D" id="2.60.40.1120">
    <property type="entry name" value="Carboxypeptidase-like, regulatory domain"/>
    <property type="match status" value="1"/>
</dbReference>
<dbReference type="InterPro" id="IPR000531">
    <property type="entry name" value="Beta-barrel_TonB"/>
</dbReference>
<keyword evidence="7 9" id="KW-0472">Membrane</keyword>
<dbReference type="InterPro" id="IPR008969">
    <property type="entry name" value="CarboxyPept-like_regulatory"/>
</dbReference>
<gene>
    <name evidence="14" type="ORF">GCM10023311_12490</name>
</gene>
<dbReference type="Pfam" id="PF13715">
    <property type="entry name" value="CarbopepD_reg_2"/>
    <property type="match status" value="1"/>
</dbReference>
<evidence type="ECO:0000256" key="8">
    <source>
        <dbReference type="ARBA" id="ARBA00023237"/>
    </source>
</evidence>
<dbReference type="SUPFAM" id="SSF49464">
    <property type="entry name" value="Carboxypeptidase regulatory domain-like"/>
    <property type="match status" value="1"/>
</dbReference>
<comment type="caution">
    <text evidence="14">The sequence shown here is derived from an EMBL/GenBank/DDBJ whole genome shotgun (WGS) entry which is preliminary data.</text>
</comment>
<feature type="signal peptide" evidence="11">
    <location>
        <begin position="1"/>
        <end position="22"/>
    </location>
</feature>
<dbReference type="PROSITE" id="PS01156">
    <property type="entry name" value="TONB_DEPENDENT_REC_2"/>
    <property type="match status" value="1"/>
</dbReference>
<keyword evidence="14" id="KW-0675">Receptor</keyword>
<feature type="domain" description="TonB-dependent receptor plug" evidence="13">
    <location>
        <begin position="117"/>
        <end position="224"/>
    </location>
</feature>
<keyword evidence="15" id="KW-1185">Reference proteome</keyword>
<evidence type="ECO:0000259" key="12">
    <source>
        <dbReference type="Pfam" id="PF00593"/>
    </source>
</evidence>
<reference evidence="15" key="1">
    <citation type="journal article" date="2019" name="Int. J. Syst. Evol. Microbiol.">
        <title>The Global Catalogue of Microorganisms (GCM) 10K type strain sequencing project: providing services to taxonomists for standard genome sequencing and annotation.</title>
        <authorList>
            <consortium name="The Broad Institute Genomics Platform"/>
            <consortium name="The Broad Institute Genome Sequencing Center for Infectious Disease"/>
            <person name="Wu L."/>
            <person name="Ma J."/>
        </authorList>
    </citation>
    <scope>NUCLEOTIDE SEQUENCE [LARGE SCALE GENOMIC DNA]</scope>
    <source>
        <strain evidence="15">JCM 18274</strain>
    </source>
</reference>